<accession>A0A7S3IPN4</accession>
<dbReference type="Pfam" id="PF05351">
    <property type="entry name" value="GMP_PDE_delta"/>
    <property type="match status" value="1"/>
</dbReference>
<dbReference type="AlphaFoldDB" id="A0A7S3IPN4"/>
<protein>
    <recommendedName>
        <fullName evidence="2">GMP phosphodiesterase delta subunit domain-containing protein</fullName>
    </recommendedName>
</protein>
<gene>
    <name evidence="3" type="ORF">SINC0208_LOCUS9999</name>
</gene>
<dbReference type="InterPro" id="IPR008015">
    <property type="entry name" value="PDED_dom"/>
</dbReference>
<dbReference type="InterPro" id="IPR037036">
    <property type="entry name" value="PDED_dom_sf"/>
</dbReference>
<organism evidence="3">
    <name type="scientific">Strombidium inclinatum</name>
    <dbReference type="NCBI Taxonomy" id="197538"/>
    <lineage>
        <taxon>Eukaryota</taxon>
        <taxon>Sar</taxon>
        <taxon>Alveolata</taxon>
        <taxon>Ciliophora</taxon>
        <taxon>Intramacronucleata</taxon>
        <taxon>Spirotrichea</taxon>
        <taxon>Oligotrichia</taxon>
        <taxon>Strombidiidae</taxon>
        <taxon>Strombidium</taxon>
    </lineage>
</organism>
<evidence type="ECO:0000313" key="3">
    <source>
        <dbReference type="EMBL" id="CAE0329370.1"/>
    </source>
</evidence>
<dbReference type="EMBL" id="HBIH01024963">
    <property type="protein sequence ID" value="CAE0329370.1"/>
    <property type="molecule type" value="Transcribed_RNA"/>
</dbReference>
<dbReference type="PANTHER" id="PTHR12976">
    <property type="entry name" value="RETINAL ROD RHODOPSIN-SENSITIVE CGMP 3',5'-CYCLIC PHOSPHODIESTERASE DELTA-SUBUNIT"/>
    <property type="match status" value="1"/>
</dbReference>
<comment type="similarity">
    <text evidence="1">Belongs to the PDE6D/unc-119 family.</text>
</comment>
<dbReference type="GO" id="GO:0005737">
    <property type="term" value="C:cytoplasm"/>
    <property type="evidence" value="ECO:0007669"/>
    <property type="project" value="TreeGrafter"/>
</dbReference>
<name>A0A7S3IPN4_9SPIT</name>
<evidence type="ECO:0000259" key="2">
    <source>
        <dbReference type="Pfam" id="PF05351"/>
    </source>
</evidence>
<feature type="domain" description="GMP phosphodiesterase delta subunit" evidence="2">
    <location>
        <begin position="1"/>
        <end position="132"/>
    </location>
</feature>
<dbReference type="InterPro" id="IPR014756">
    <property type="entry name" value="Ig_E-set"/>
</dbReference>
<proteinExistence type="inferred from homology"/>
<reference evidence="3" key="1">
    <citation type="submission" date="2021-01" db="EMBL/GenBank/DDBJ databases">
        <authorList>
            <person name="Corre E."/>
            <person name="Pelletier E."/>
            <person name="Niang G."/>
            <person name="Scheremetjew M."/>
            <person name="Finn R."/>
            <person name="Kale V."/>
            <person name="Holt S."/>
            <person name="Cochrane G."/>
            <person name="Meng A."/>
            <person name="Brown T."/>
            <person name="Cohen L."/>
        </authorList>
    </citation>
    <scope>NUCLEOTIDE SEQUENCE</scope>
    <source>
        <strain evidence="3">S3</strain>
    </source>
</reference>
<dbReference type="Gene3D" id="2.70.50.40">
    <property type="entry name" value="GMP phosphodiesterase, delta subunit"/>
    <property type="match status" value="1"/>
</dbReference>
<dbReference type="SUPFAM" id="SSF81296">
    <property type="entry name" value="E set domains"/>
    <property type="match status" value="1"/>
</dbReference>
<evidence type="ECO:0000256" key="1">
    <source>
        <dbReference type="ARBA" id="ARBA00008102"/>
    </source>
</evidence>
<dbReference type="PANTHER" id="PTHR12976:SF0">
    <property type="entry name" value="RETINAL ROD RHODOPSIN-SENSITIVE CGMP 3',5'-CYCLIC PHOSPHODIESTERASE SUBUNIT DELTA"/>
    <property type="match status" value="1"/>
</dbReference>
<sequence length="133" mass="15333">MRDSETGEIFMNAPNWGEEEKNLDEENEREVHFPKKMLDSKTLGRMITFSSKQPIEKLSLAQKMYLHGNLVETLFFEFGFVIPNSTNSWEQTIVADSGNVLPAEVLSGNLMCETLFFCGEVPVHKTKYRIFYD</sequence>